<sequence>MNQQLKRKAKTSGQKGPAKRTPRGAKVRQSKSHQVPRADTEAHEDTAGALCGNVCCDTSLQALEDDTFPDCYIECIIRGEFSQPILEEESLFKSFEYLTEGSEDELSQQFLEASSCLQCSLEYMKQGPKQKLPQQVVGENSLSEYSEYVTGKKLPPGGIPGLDLSDPKQLAEFTKKKPPKNKTCDSPQAIACPQRGCTRRLRDKAALRKHLLVHGPRDHVCAECGKAFAESSKLKRHFLVHTGEKPFQCTFEGCGKRFSLDFNLRTHVRIHTGEKRFACPFEGCSKKFVQSNNLKAHILTHAKNEKKMK</sequence>
<name>H0XLR8_OTOGA</name>
<evidence type="ECO:0000256" key="4">
    <source>
        <dbReference type="ARBA" id="ARBA00022771"/>
    </source>
</evidence>
<keyword evidence="3" id="KW-0677">Repeat</keyword>
<evidence type="ECO:0000256" key="6">
    <source>
        <dbReference type="ARBA" id="ARBA00023015"/>
    </source>
</evidence>
<reference evidence="13" key="2">
    <citation type="submission" date="2025-08" db="UniProtKB">
        <authorList>
            <consortium name="Ensembl"/>
        </authorList>
    </citation>
    <scope>IDENTIFICATION</scope>
</reference>
<dbReference type="PANTHER" id="PTHR14003">
    <property type="entry name" value="TRANSCRIPTIONAL REPRESSOR PROTEIN YY"/>
    <property type="match status" value="1"/>
</dbReference>
<evidence type="ECO:0000313" key="14">
    <source>
        <dbReference type="Proteomes" id="UP000005225"/>
    </source>
</evidence>
<keyword evidence="14" id="KW-1185">Reference proteome</keyword>
<dbReference type="OMA" id="PDCYIEC"/>
<dbReference type="Pfam" id="PF00096">
    <property type="entry name" value="zf-C2H2"/>
    <property type="match status" value="3"/>
</dbReference>
<evidence type="ECO:0000256" key="9">
    <source>
        <dbReference type="ARBA" id="ARBA00023242"/>
    </source>
</evidence>
<dbReference type="AlphaFoldDB" id="H0XLR8"/>
<dbReference type="HOGENOM" id="CLU_085915_0_0_1"/>
<dbReference type="PROSITE" id="PS00028">
    <property type="entry name" value="ZINC_FINGER_C2H2_1"/>
    <property type="match status" value="3"/>
</dbReference>
<keyword evidence="9" id="KW-0539">Nucleus</keyword>
<dbReference type="SUPFAM" id="SSF57667">
    <property type="entry name" value="beta-beta-alpha zinc fingers"/>
    <property type="match status" value="3"/>
</dbReference>
<evidence type="ECO:0000259" key="12">
    <source>
        <dbReference type="PROSITE" id="PS50157"/>
    </source>
</evidence>
<evidence type="ECO:0000313" key="13">
    <source>
        <dbReference type="Ensembl" id="ENSOGAP00000017058.1"/>
    </source>
</evidence>
<dbReference type="PROSITE" id="PS50157">
    <property type="entry name" value="ZINC_FINGER_C2H2_2"/>
    <property type="match status" value="3"/>
</dbReference>
<dbReference type="FunFam" id="3.30.160.60:FF:000109">
    <property type="entry name" value="Transcriptional repressor protein YY1"/>
    <property type="match status" value="1"/>
</dbReference>
<evidence type="ECO:0000256" key="3">
    <source>
        <dbReference type="ARBA" id="ARBA00022737"/>
    </source>
</evidence>
<dbReference type="GeneTree" id="ENSGT00940000163257"/>
<dbReference type="FunFam" id="3.30.160.60:FF:000163">
    <property type="entry name" value="transcriptional repressor protein YY1"/>
    <property type="match status" value="1"/>
</dbReference>
<gene>
    <name evidence="13" type="primary">ZFP42</name>
</gene>
<comment type="subcellular location">
    <subcellularLocation>
        <location evidence="1">Nucleus</location>
    </subcellularLocation>
</comment>
<dbReference type="GO" id="GO:0008585">
    <property type="term" value="P:female gonad development"/>
    <property type="evidence" value="ECO:0007669"/>
    <property type="project" value="Ensembl"/>
</dbReference>
<dbReference type="GO" id="GO:0008270">
    <property type="term" value="F:zinc ion binding"/>
    <property type="evidence" value="ECO:0007669"/>
    <property type="project" value="UniProtKB-KW"/>
</dbReference>
<feature type="compositionally biased region" description="Basic residues" evidence="11">
    <location>
        <begin position="1"/>
        <end position="10"/>
    </location>
</feature>
<dbReference type="GO" id="GO:0000981">
    <property type="term" value="F:DNA-binding transcription factor activity, RNA polymerase II-specific"/>
    <property type="evidence" value="ECO:0007669"/>
    <property type="project" value="TreeGrafter"/>
</dbReference>
<evidence type="ECO:0000256" key="5">
    <source>
        <dbReference type="ARBA" id="ARBA00022833"/>
    </source>
</evidence>
<feature type="compositionally biased region" description="Basic residues" evidence="11">
    <location>
        <begin position="17"/>
        <end position="31"/>
    </location>
</feature>
<dbReference type="Gene3D" id="3.30.160.60">
    <property type="entry name" value="Classic Zinc Finger"/>
    <property type="match status" value="4"/>
</dbReference>
<evidence type="ECO:0000256" key="11">
    <source>
        <dbReference type="SAM" id="MobiDB-lite"/>
    </source>
</evidence>
<proteinExistence type="predicted"/>
<dbReference type="FunCoup" id="H0XLR8">
    <property type="interactions" value="17"/>
</dbReference>
<keyword evidence="7" id="KW-0238">DNA-binding</keyword>
<keyword evidence="8" id="KW-0804">Transcription</keyword>
<evidence type="ECO:0000256" key="1">
    <source>
        <dbReference type="ARBA" id="ARBA00004123"/>
    </source>
</evidence>
<dbReference type="STRING" id="30611.ENSOGAP00000017058"/>
<accession>H0XLR8</accession>
<dbReference type="GO" id="GO:0005737">
    <property type="term" value="C:cytoplasm"/>
    <property type="evidence" value="ECO:0007669"/>
    <property type="project" value="Ensembl"/>
</dbReference>
<evidence type="ECO:0000256" key="7">
    <source>
        <dbReference type="ARBA" id="ARBA00023125"/>
    </source>
</evidence>
<evidence type="ECO:0000256" key="10">
    <source>
        <dbReference type="PROSITE-ProRule" id="PRU00042"/>
    </source>
</evidence>
<dbReference type="Ensembl" id="ENSOGAT00000030960.1">
    <property type="protein sequence ID" value="ENSOGAP00000017058.1"/>
    <property type="gene ID" value="ENSOGAG00000027863.1"/>
</dbReference>
<dbReference type="Proteomes" id="UP000005225">
    <property type="component" value="Unassembled WGS sequence"/>
</dbReference>
<keyword evidence="6" id="KW-0805">Transcription regulation</keyword>
<reference evidence="13" key="3">
    <citation type="submission" date="2025-09" db="UniProtKB">
        <authorList>
            <consortium name="Ensembl"/>
        </authorList>
    </citation>
    <scope>IDENTIFICATION</scope>
</reference>
<evidence type="ECO:0000256" key="8">
    <source>
        <dbReference type="ARBA" id="ARBA00023163"/>
    </source>
</evidence>
<organism evidence="13 14">
    <name type="scientific">Otolemur garnettii</name>
    <name type="common">Small-eared galago</name>
    <name type="synonym">Garnett's greater bushbaby</name>
    <dbReference type="NCBI Taxonomy" id="30611"/>
    <lineage>
        <taxon>Eukaryota</taxon>
        <taxon>Metazoa</taxon>
        <taxon>Chordata</taxon>
        <taxon>Craniata</taxon>
        <taxon>Vertebrata</taxon>
        <taxon>Euteleostomi</taxon>
        <taxon>Mammalia</taxon>
        <taxon>Eutheria</taxon>
        <taxon>Euarchontoglires</taxon>
        <taxon>Primates</taxon>
        <taxon>Strepsirrhini</taxon>
        <taxon>Lorisiformes</taxon>
        <taxon>Galagidae</taxon>
        <taxon>Otolemur</taxon>
    </lineage>
</organism>
<reference evidence="14" key="1">
    <citation type="submission" date="2011-03" db="EMBL/GenBank/DDBJ databases">
        <title>Version 3 of the genome sequence of Otolemur garnettii (Bushbaby).</title>
        <authorList>
            <consortium name="The Broad Institute Genome Sequencing Platform"/>
            <person name="Di Palma F."/>
            <person name="Johnson J."/>
            <person name="Lander E.S."/>
            <person name="Lindblad-Toh K."/>
            <person name="Jaffe D.B."/>
            <person name="Gnerre S."/>
            <person name="MacCallum I."/>
            <person name="Przybylski D."/>
            <person name="Ribeiro F.J."/>
            <person name="Burton J.N."/>
            <person name="Walker B.J."/>
            <person name="Sharpe T."/>
            <person name="Hall G."/>
        </authorList>
    </citation>
    <scope>NUCLEOTIDE SEQUENCE [LARGE SCALE GENOMIC DNA]</scope>
</reference>
<protein>
    <submittedName>
        <fullName evidence="13">ZFP42 zinc finger protein</fullName>
    </submittedName>
</protein>
<dbReference type="FunFam" id="3.30.160.60:FF:000104">
    <property type="entry name" value="Transcriptional repressor protein YY1"/>
    <property type="match status" value="1"/>
</dbReference>
<feature type="domain" description="C2H2-type" evidence="12">
    <location>
        <begin position="247"/>
        <end position="276"/>
    </location>
</feature>
<dbReference type="GO" id="GO:0031519">
    <property type="term" value="C:PcG protein complex"/>
    <property type="evidence" value="ECO:0007669"/>
    <property type="project" value="TreeGrafter"/>
</dbReference>
<feature type="domain" description="C2H2-type" evidence="12">
    <location>
        <begin position="277"/>
        <end position="306"/>
    </location>
</feature>
<keyword evidence="2" id="KW-0479">Metal-binding</keyword>
<dbReference type="eggNOG" id="KOG1721">
    <property type="taxonomic scope" value="Eukaryota"/>
</dbReference>
<keyword evidence="4 10" id="KW-0863">Zinc-finger</keyword>
<dbReference type="InterPro" id="IPR036236">
    <property type="entry name" value="Znf_C2H2_sf"/>
</dbReference>
<dbReference type="SMART" id="SM00355">
    <property type="entry name" value="ZnF_C2H2"/>
    <property type="match status" value="4"/>
</dbReference>
<dbReference type="PANTHER" id="PTHR14003:SF8">
    <property type="entry name" value="ZINC FINGER PROTEIN 42 HOMOLOG"/>
    <property type="match status" value="1"/>
</dbReference>
<feature type="domain" description="C2H2-type" evidence="12">
    <location>
        <begin position="219"/>
        <end position="246"/>
    </location>
</feature>
<feature type="region of interest" description="Disordered" evidence="11">
    <location>
        <begin position="1"/>
        <end position="42"/>
    </location>
</feature>
<dbReference type="GO" id="GO:0008584">
    <property type="term" value="P:male gonad development"/>
    <property type="evidence" value="ECO:0007669"/>
    <property type="project" value="Ensembl"/>
</dbReference>
<dbReference type="InterPro" id="IPR013087">
    <property type="entry name" value="Znf_C2H2_type"/>
</dbReference>
<dbReference type="InParanoid" id="H0XLR8"/>
<dbReference type="EMBL" id="AAQR03094910">
    <property type="status" value="NOT_ANNOTATED_CDS"/>
    <property type="molecule type" value="Genomic_DNA"/>
</dbReference>
<keyword evidence="5" id="KW-0862">Zinc</keyword>
<dbReference type="GO" id="GO:0000978">
    <property type="term" value="F:RNA polymerase II cis-regulatory region sequence-specific DNA binding"/>
    <property type="evidence" value="ECO:0007669"/>
    <property type="project" value="TreeGrafter"/>
</dbReference>
<evidence type="ECO:0000256" key="2">
    <source>
        <dbReference type="ARBA" id="ARBA00022723"/>
    </source>
</evidence>
<dbReference type="GO" id="GO:0000785">
    <property type="term" value="C:chromatin"/>
    <property type="evidence" value="ECO:0007669"/>
    <property type="project" value="TreeGrafter"/>
</dbReference>
<dbReference type="GO" id="GO:0005667">
    <property type="term" value="C:transcription regulator complex"/>
    <property type="evidence" value="ECO:0007669"/>
    <property type="project" value="TreeGrafter"/>
</dbReference>